<dbReference type="Proteomes" id="UP000014629">
    <property type="component" value="Unassembled WGS sequence"/>
</dbReference>
<evidence type="ECO:0000313" key="2">
    <source>
        <dbReference type="EMBL" id="EPH41605.1"/>
    </source>
</evidence>
<dbReference type="GO" id="GO:0008999">
    <property type="term" value="F:protein-N-terminal-alanine acetyltransferase activity"/>
    <property type="evidence" value="ECO:0007669"/>
    <property type="project" value="TreeGrafter"/>
</dbReference>
<dbReference type="OrthoDB" id="4453346at2"/>
<dbReference type="InterPro" id="IPR024344">
    <property type="entry name" value="MDMPI_metal-binding"/>
</dbReference>
<dbReference type="InterPro" id="IPR016181">
    <property type="entry name" value="Acyl_CoA_acyltransferase"/>
</dbReference>
<gene>
    <name evidence="2" type="ORF">STRAU_5379</name>
</gene>
<dbReference type="EMBL" id="AOPZ01000302">
    <property type="protein sequence ID" value="EPH41605.1"/>
    <property type="molecule type" value="Genomic_DNA"/>
</dbReference>
<evidence type="ECO:0000259" key="1">
    <source>
        <dbReference type="PROSITE" id="PS51186"/>
    </source>
</evidence>
<dbReference type="RefSeq" id="WP_016643500.1">
    <property type="nucleotide sequence ID" value="NZ_AOPZ01000302.1"/>
</dbReference>
<dbReference type="GO" id="GO:0005737">
    <property type="term" value="C:cytoplasm"/>
    <property type="evidence" value="ECO:0007669"/>
    <property type="project" value="TreeGrafter"/>
</dbReference>
<accession>S3ZT80</accession>
<dbReference type="Pfam" id="PF13302">
    <property type="entry name" value="Acetyltransf_3"/>
    <property type="match status" value="1"/>
</dbReference>
<dbReference type="GO" id="GO:1990189">
    <property type="term" value="F:protein N-terminal-serine acetyltransferase activity"/>
    <property type="evidence" value="ECO:0007669"/>
    <property type="project" value="TreeGrafter"/>
</dbReference>
<organism evidence="2 3">
    <name type="scientific">Streptomyces aurantiacus JA 4570</name>
    <dbReference type="NCBI Taxonomy" id="1286094"/>
    <lineage>
        <taxon>Bacteria</taxon>
        <taxon>Bacillati</taxon>
        <taxon>Actinomycetota</taxon>
        <taxon>Actinomycetes</taxon>
        <taxon>Kitasatosporales</taxon>
        <taxon>Streptomycetaceae</taxon>
        <taxon>Streptomyces</taxon>
        <taxon>Streptomyces aurantiacus group</taxon>
    </lineage>
</organism>
<dbReference type="PATRIC" id="fig|1286094.4.peg.5311"/>
<feature type="domain" description="N-acetyltransferase" evidence="1">
    <location>
        <begin position="208"/>
        <end position="374"/>
    </location>
</feature>
<dbReference type="GO" id="GO:0046872">
    <property type="term" value="F:metal ion binding"/>
    <property type="evidence" value="ECO:0007669"/>
    <property type="project" value="InterPro"/>
</dbReference>
<dbReference type="PANTHER" id="PTHR43441:SF6">
    <property type="entry name" value="N-ACETYLTRANSFERASE DOMAIN-CONTAINING PROTEIN"/>
    <property type="match status" value="1"/>
</dbReference>
<dbReference type="AlphaFoldDB" id="S3ZT80"/>
<dbReference type="Pfam" id="PF11716">
    <property type="entry name" value="MDMPI_N"/>
    <property type="match status" value="1"/>
</dbReference>
<protein>
    <recommendedName>
        <fullName evidence="1">N-acetyltransferase domain-containing protein</fullName>
    </recommendedName>
</protein>
<dbReference type="PROSITE" id="PS51186">
    <property type="entry name" value="GNAT"/>
    <property type="match status" value="1"/>
</dbReference>
<dbReference type="SUPFAM" id="SSF55729">
    <property type="entry name" value="Acyl-CoA N-acyltransferases (Nat)"/>
    <property type="match status" value="1"/>
</dbReference>
<keyword evidence="3" id="KW-1185">Reference proteome</keyword>
<dbReference type="PANTHER" id="PTHR43441">
    <property type="entry name" value="RIBOSOMAL-PROTEIN-SERINE ACETYLTRANSFERASE"/>
    <property type="match status" value="1"/>
</dbReference>
<comment type="caution">
    <text evidence="2">The sequence shown here is derived from an EMBL/GenBank/DDBJ whole genome shotgun (WGS) entry which is preliminary data.</text>
</comment>
<dbReference type="Gene3D" id="3.40.630.30">
    <property type="match status" value="1"/>
</dbReference>
<dbReference type="InterPro" id="IPR000182">
    <property type="entry name" value="GNAT_dom"/>
</dbReference>
<reference evidence="2 3" key="1">
    <citation type="submission" date="2013-02" db="EMBL/GenBank/DDBJ databases">
        <title>Draft Genome Sequence of Streptomyces aurantiacus, Which Produces Setomimycin.</title>
        <authorList>
            <person name="Gruening B.A."/>
            <person name="Praeg A."/>
            <person name="Erxleben A."/>
            <person name="Guenther S."/>
            <person name="Mueller M."/>
        </authorList>
    </citation>
    <scope>NUCLEOTIDE SEQUENCE [LARGE SCALE GENOMIC DNA]</scope>
    <source>
        <strain evidence="2 3">JA 4570</strain>
    </source>
</reference>
<evidence type="ECO:0000313" key="3">
    <source>
        <dbReference type="Proteomes" id="UP000014629"/>
    </source>
</evidence>
<sequence>MLFNGGERIDEATAHAVRALRAVATAEYDWTRPAGGLDWSCLDTAEHIAGDFTAYATQLTGRTAGTGVYVPVEAKLDEGTGADGAVWAVEATAGLLAAVVRTTPAGVRGWHPYPHGSADAAGFAAMGVIELILHTHDILRAFDLAYEPPAELCEAVLARQFPQVPPARDGEGHWAVLLWATGRGERAGHARLERWRWHNPIHLAAGPVELVEVAPDAAADLAAGGTGGIAWAEGGPSDGTRGAASRVAKAYAAGTHRPEWGMFAVVRAEDQLAVGAAGFHGVPDEEGWAEVGYNLAPAARGNGYATQALRALTDFALAIPDGAAGGDHADHAGPTGLRALADPDNAASHAVLARAGFTRTADRGADAAFELRRP</sequence>
<proteinExistence type="predicted"/>
<name>S3ZT80_9ACTN</name>
<dbReference type="InterPro" id="IPR051908">
    <property type="entry name" value="Ribosomal_N-acetyltransferase"/>
</dbReference>